<dbReference type="Proteomes" id="UP000177372">
    <property type="component" value="Unassembled WGS sequence"/>
</dbReference>
<comment type="caution">
    <text evidence="1">The sequence shown here is derived from an EMBL/GenBank/DDBJ whole genome shotgun (WGS) entry which is preliminary data.</text>
</comment>
<evidence type="ECO:0008006" key="3">
    <source>
        <dbReference type="Google" id="ProtNLM"/>
    </source>
</evidence>
<reference evidence="1 2" key="1">
    <citation type="journal article" date="2016" name="Nat. Commun.">
        <title>Thousands of microbial genomes shed light on interconnected biogeochemical processes in an aquifer system.</title>
        <authorList>
            <person name="Anantharaman K."/>
            <person name="Brown C.T."/>
            <person name="Hug L.A."/>
            <person name="Sharon I."/>
            <person name="Castelle C.J."/>
            <person name="Probst A.J."/>
            <person name="Thomas B.C."/>
            <person name="Singh A."/>
            <person name="Wilkins M.J."/>
            <person name="Karaoz U."/>
            <person name="Brodie E.L."/>
            <person name="Williams K.H."/>
            <person name="Hubbard S.S."/>
            <person name="Banfield J.F."/>
        </authorList>
    </citation>
    <scope>NUCLEOTIDE SEQUENCE [LARGE SCALE GENOMIC DNA]</scope>
</reference>
<organism evidence="1 2">
    <name type="scientific">Candidatus Kaiserbacteria bacterium RIFCSPLOWO2_01_FULL_54_13</name>
    <dbReference type="NCBI Taxonomy" id="1798512"/>
    <lineage>
        <taxon>Bacteria</taxon>
        <taxon>Candidatus Kaiseribacteriota</taxon>
    </lineage>
</organism>
<proteinExistence type="predicted"/>
<name>A0A1F6F307_9BACT</name>
<dbReference type="STRING" id="1798512.A3A39_03700"/>
<dbReference type="AlphaFoldDB" id="A0A1F6F307"/>
<gene>
    <name evidence="1" type="ORF">A3A39_03700</name>
</gene>
<accession>A0A1F6F307</accession>
<protein>
    <recommendedName>
        <fullName evidence="3">Addiction module protein</fullName>
    </recommendedName>
</protein>
<evidence type="ECO:0000313" key="1">
    <source>
        <dbReference type="EMBL" id="OGG80249.1"/>
    </source>
</evidence>
<evidence type="ECO:0000313" key="2">
    <source>
        <dbReference type="Proteomes" id="UP000177372"/>
    </source>
</evidence>
<sequence>MNKVEEAIEILQNLPEEKARVLADAIIDAATPRSEDLQLSDEQVVEIERRINEPSPRFITLAEAQARLQKLRV</sequence>
<dbReference type="EMBL" id="MFLZ01000011">
    <property type="protein sequence ID" value="OGG80249.1"/>
    <property type="molecule type" value="Genomic_DNA"/>
</dbReference>